<protein>
    <submittedName>
        <fullName evidence="1">Alkylhydroperoxidase/carboxymuconolactone decarboxylase family protein YurZ</fullName>
    </submittedName>
</protein>
<reference evidence="1 2" key="1">
    <citation type="submission" date="2020-08" db="EMBL/GenBank/DDBJ databases">
        <title>Sequencing the genomes of 1000 actinobacteria strains.</title>
        <authorList>
            <person name="Klenk H.-P."/>
        </authorList>
    </citation>
    <scope>NUCLEOTIDE SEQUENCE [LARGE SCALE GENOMIC DNA]</scope>
    <source>
        <strain evidence="1 2">DSM 45913</strain>
    </source>
</reference>
<organism evidence="1 2">
    <name type="scientific">Nonomuraea muscovyensis</name>
    <dbReference type="NCBI Taxonomy" id="1124761"/>
    <lineage>
        <taxon>Bacteria</taxon>
        <taxon>Bacillati</taxon>
        <taxon>Actinomycetota</taxon>
        <taxon>Actinomycetes</taxon>
        <taxon>Streptosporangiales</taxon>
        <taxon>Streptosporangiaceae</taxon>
        <taxon>Nonomuraea</taxon>
    </lineage>
</organism>
<dbReference type="GO" id="GO:0004601">
    <property type="term" value="F:peroxidase activity"/>
    <property type="evidence" value="ECO:0007669"/>
    <property type="project" value="UniProtKB-KW"/>
</dbReference>
<dbReference type="EMBL" id="JACHJB010000002">
    <property type="protein sequence ID" value="MBB6347944.1"/>
    <property type="molecule type" value="Genomic_DNA"/>
</dbReference>
<dbReference type="Proteomes" id="UP000583800">
    <property type="component" value="Unassembled WGS sequence"/>
</dbReference>
<proteinExistence type="predicted"/>
<comment type="caution">
    <text evidence="1">The sequence shown here is derived from an EMBL/GenBank/DDBJ whole genome shotgun (WGS) entry which is preliminary data.</text>
</comment>
<keyword evidence="1" id="KW-0575">Peroxidase</keyword>
<evidence type="ECO:0000313" key="1">
    <source>
        <dbReference type="EMBL" id="MBB6347944.1"/>
    </source>
</evidence>
<evidence type="ECO:0000313" key="2">
    <source>
        <dbReference type="Proteomes" id="UP000583800"/>
    </source>
</evidence>
<gene>
    <name evidence="1" type="ORF">FHU36_004489</name>
</gene>
<sequence>MRQVFVHPTPYIGVPQALAGLRVASAALADAEQEAGR</sequence>
<keyword evidence="1" id="KW-0560">Oxidoreductase</keyword>
<dbReference type="AlphaFoldDB" id="A0A7X0EZW4"/>
<keyword evidence="2" id="KW-1185">Reference proteome</keyword>
<accession>A0A7X0EZW4</accession>
<name>A0A7X0EZW4_9ACTN</name>